<reference evidence="1" key="2">
    <citation type="journal article" date="2015" name="Data Brief">
        <title>Shoot transcriptome of the giant reed, Arundo donax.</title>
        <authorList>
            <person name="Barrero R.A."/>
            <person name="Guerrero F.D."/>
            <person name="Moolhuijzen P."/>
            <person name="Goolsby J.A."/>
            <person name="Tidwell J."/>
            <person name="Bellgard S.E."/>
            <person name="Bellgard M.I."/>
        </authorList>
    </citation>
    <scope>NUCLEOTIDE SEQUENCE</scope>
    <source>
        <tissue evidence="1">Shoot tissue taken approximately 20 cm above the soil surface</tissue>
    </source>
</reference>
<proteinExistence type="predicted"/>
<evidence type="ECO:0000313" key="1">
    <source>
        <dbReference type="EMBL" id="JAE02539.1"/>
    </source>
</evidence>
<dbReference type="EMBL" id="GBRH01195357">
    <property type="protein sequence ID" value="JAE02539.1"/>
    <property type="molecule type" value="Transcribed_RNA"/>
</dbReference>
<reference evidence="1" key="1">
    <citation type="submission" date="2014-09" db="EMBL/GenBank/DDBJ databases">
        <authorList>
            <person name="Magalhaes I.L.F."/>
            <person name="Oliveira U."/>
            <person name="Santos F.R."/>
            <person name="Vidigal T.H.D.A."/>
            <person name="Brescovit A.D."/>
            <person name="Santos A.J."/>
        </authorList>
    </citation>
    <scope>NUCLEOTIDE SEQUENCE</scope>
    <source>
        <tissue evidence="1">Shoot tissue taken approximately 20 cm above the soil surface</tissue>
    </source>
</reference>
<organism evidence="1">
    <name type="scientific">Arundo donax</name>
    <name type="common">Giant reed</name>
    <name type="synonym">Donax arundinaceus</name>
    <dbReference type="NCBI Taxonomy" id="35708"/>
    <lineage>
        <taxon>Eukaryota</taxon>
        <taxon>Viridiplantae</taxon>
        <taxon>Streptophyta</taxon>
        <taxon>Embryophyta</taxon>
        <taxon>Tracheophyta</taxon>
        <taxon>Spermatophyta</taxon>
        <taxon>Magnoliopsida</taxon>
        <taxon>Liliopsida</taxon>
        <taxon>Poales</taxon>
        <taxon>Poaceae</taxon>
        <taxon>PACMAD clade</taxon>
        <taxon>Arundinoideae</taxon>
        <taxon>Arundineae</taxon>
        <taxon>Arundo</taxon>
    </lineage>
</organism>
<dbReference type="AlphaFoldDB" id="A0A0A9EU61"/>
<accession>A0A0A9EU61</accession>
<protein>
    <submittedName>
        <fullName evidence="1">Uncharacterized protein</fullName>
    </submittedName>
</protein>
<name>A0A0A9EU61_ARUDO</name>
<sequence>MCQVEMCSTLPGHVPFVCALLRFSKIHRRS</sequence>